<dbReference type="Pfam" id="PF10745">
    <property type="entry name" value="DUF2530"/>
    <property type="match status" value="1"/>
</dbReference>
<keyword evidence="1" id="KW-0472">Membrane</keyword>
<dbReference type="EMBL" id="PVTF01000001">
    <property type="protein sequence ID" value="PRY46424.1"/>
    <property type="molecule type" value="Genomic_DNA"/>
</dbReference>
<dbReference type="Proteomes" id="UP000239494">
    <property type="component" value="Unassembled WGS sequence"/>
</dbReference>
<dbReference type="AlphaFoldDB" id="A0A2T0TL34"/>
<gene>
    <name evidence="2" type="ORF">CLV43_101700</name>
</gene>
<name>A0A2T0TL34_9PSEU</name>
<feature type="transmembrane region" description="Helical" evidence="1">
    <location>
        <begin position="24"/>
        <end position="44"/>
    </location>
</feature>
<comment type="caution">
    <text evidence="2">The sequence shown here is derived from an EMBL/GenBank/DDBJ whole genome shotgun (WGS) entry which is preliminary data.</text>
</comment>
<protein>
    <submittedName>
        <fullName evidence="2">Uncharacterized protein DUF2530</fullName>
    </submittedName>
</protein>
<keyword evidence="3" id="KW-1185">Reference proteome</keyword>
<feature type="transmembrane region" description="Helical" evidence="1">
    <location>
        <begin position="50"/>
        <end position="71"/>
    </location>
</feature>
<sequence length="88" mass="9460">MAEQSEHDSLPSPPPLPRRLADPVPAIVGGTVLWTIAFVVFLVIDPDDAVWTWASFTGAVLGVLGYGVFAWQRRAARRGSRGAQTGTQ</sequence>
<accession>A0A2T0TL34</accession>
<keyword evidence="1" id="KW-1133">Transmembrane helix</keyword>
<keyword evidence="1" id="KW-0812">Transmembrane</keyword>
<evidence type="ECO:0000313" key="2">
    <source>
        <dbReference type="EMBL" id="PRY46424.1"/>
    </source>
</evidence>
<dbReference type="RefSeq" id="WP_211304209.1">
    <property type="nucleotide sequence ID" value="NZ_PVTF01000001.1"/>
</dbReference>
<evidence type="ECO:0000256" key="1">
    <source>
        <dbReference type="SAM" id="Phobius"/>
    </source>
</evidence>
<proteinExistence type="predicted"/>
<organism evidence="2 3">
    <name type="scientific">Umezawaea tangerina</name>
    <dbReference type="NCBI Taxonomy" id="84725"/>
    <lineage>
        <taxon>Bacteria</taxon>
        <taxon>Bacillati</taxon>
        <taxon>Actinomycetota</taxon>
        <taxon>Actinomycetes</taxon>
        <taxon>Pseudonocardiales</taxon>
        <taxon>Pseudonocardiaceae</taxon>
        <taxon>Umezawaea</taxon>
    </lineage>
</organism>
<dbReference type="InterPro" id="IPR019681">
    <property type="entry name" value="DUF2530"/>
</dbReference>
<evidence type="ECO:0000313" key="3">
    <source>
        <dbReference type="Proteomes" id="UP000239494"/>
    </source>
</evidence>
<reference evidence="2 3" key="1">
    <citation type="submission" date="2018-03" db="EMBL/GenBank/DDBJ databases">
        <title>Genomic Encyclopedia of Archaeal and Bacterial Type Strains, Phase II (KMG-II): from individual species to whole genera.</title>
        <authorList>
            <person name="Goeker M."/>
        </authorList>
    </citation>
    <scope>NUCLEOTIDE SEQUENCE [LARGE SCALE GENOMIC DNA]</scope>
    <source>
        <strain evidence="2 3">DSM 44720</strain>
    </source>
</reference>